<dbReference type="PANTHER" id="PTHR48048">
    <property type="entry name" value="GLYCOSYLTRANSFERASE"/>
    <property type="match status" value="1"/>
</dbReference>
<accession>A0A1E5WIF1</accession>
<dbReference type="EMBL" id="LWDX02006720">
    <property type="protein sequence ID" value="OEL37114.1"/>
    <property type="molecule type" value="Genomic_DNA"/>
</dbReference>
<dbReference type="InterPro" id="IPR050481">
    <property type="entry name" value="UDP-glycosyltransf_plant"/>
</dbReference>
<evidence type="ECO:0000313" key="4">
    <source>
        <dbReference type="EMBL" id="OEL37114.1"/>
    </source>
</evidence>
<keyword evidence="5" id="KW-1185">Reference proteome</keyword>
<dbReference type="GO" id="GO:0035251">
    <property type="term" value="F:UDP-glucosyltransferase activity"/>
    <property type="evidence" value="ECO:0007669"/>
    <property type="project" value="InterPro"/>
</dbReference>
<comment type="similarity">
    <text evidence="1">Belongs to the UDP-glycosyltransferase family.</text>
</comment>
<evidence type="ECO:0000256" key="3">
    <source>
        <dbReference type="SAM" id="MobiDB-lite"/>
    </source>
</evidence>
<name>A0A1E5WIF1_9POAL</name>
<dbReference type="Gene3D" id="3.40.50.2000">
    <property type="entry name" value="Glycogen Phosphorylase B"/>
    <property type="match status" value="2"/>
</dbReference>
<dbReference type="STRING" id="888268.A0A1E5WIF1"/>
<dbReference type="OrthoDB" id="5835829at2759"/>
<organism evidence="4 5">
    <name type="scientific">Dichanthelium oligosanthes</name>
    <dbReference type="NCBI Taxonomy" id="888268"/>
    <lineage>
        <taxon>Eukaryota</taxon>
        <taxon>Viridiplantae</taxon>
        <taxon>Streptophyta</taxon>
        <taxon>Embryophyta</taxon>
        <taxon>Tracheophyta</taxon>
        <taxon>Spermatophyta</taxon>
        <taxon>Magnoliopsida</taxon>
        <taxon>Liliopsida</taxon>
        <taxon>Poales</taxon>
        <taxon>Poaceae</taxon>
        <taxon>PACMAD clade</taxon>
        <taxon>Panicoideae</taxon>
        <taxon>Panicodae</taxon>
        <taxon>Paniceae</taxon>
        <taxon>Dichantheliinae</taxon>
        <taxon>Dichanthelium</taxon>
    </lineage>
</organism>
<evidence type="ECO:0000313" key="5">
    <source>
        <dbReference type="Proteomes" id="UP000095767"/>
    </source>
</evidence>
<evidence type="ECO:0000256" key="2">
    <source>
        <dbReference type="ARBA" id="ARBA00022676"/>
    </source>
</evidence>
<keyword evidence="4" id="KW-0808">Transferase</keyword>
<dbReference type="SUPFAM" id="SSF53756">
    <property type="entry name" value="UDP-Glycosyltransferase/glycogen phosphorylase"/>
    <property type="match status" value="1"/>
</dbReference>
<protein>
    <submittedName>
        <fullName evidence="4">UDP-glucose:2-hydroxyflavanone C-glucosyltransferase</fullName>
    </submittedName>
</protein>
<reference evidence="4 5" key="1">
    <citation type="submission" date="2016-09" db="EMBL/GenBank/DDBJ databases">
        <title>The draft genome of Dichanthelium oligosanthes: A C3 panicoid grass species.</title>
        <authorList>
            <person name="Studer A.J."/>
            <person name="Schnable J.C."/>
            <person name="Brutnell T.P."/>
        </authorList>
    </citation>
    <scope>NUCLEOTIDE SEQUENCE [LARGE SCALE GENOMIC DNA]</scope>
    <source>
        <strain evidence="5">cv. Kellogg 1175</strain>
        <tissue evidence="4">Leaf</tissue>
    </source>
</reference>
<feature type="compositionally biased region" description="Basic residues" evidence="3">
    <location>
        <begin position="64"/>
        <end position="84"/>
    </location>
</feature>
<dbReference type="AlphaFoldDB" id="A0A1E5WIF1"/>
<feature type="region of interest" description="Disordered" evidence="3">
    <location>
        <begin position="64"/>
        <end position="86"/>
    </location>
</feature>
<evidence type="ECO:0000256" key="1">
    <source>
        <dbReference type="ARBA" id="ARBA00009995"/>
    </source>
</evidence>
<comment type="caution">
    <text evidence="4">The sequence shown here is derived from an EMBL/GenBank/DDBJ whole genome shotgun (WGS) entry which is preliminary data.</text>
</comment>
<gene>
    <name evidence="4" type="ORF">BAE44_0001866</name>
</gene>
<proteinExistence type="inferred from homology"/>
<dbReference type="PANTHER" id="PTHR48048:SF76">
    <property type="entry name" value="UDP-GLYCOSYLTRANSFERASE 708D1-LIKE"/>
    <property type="match status" value="1"/>
</dbReference>
<keyword evidence="2" id="KW-0328">Glycosyltransferase</keyword>
<dbReference type="Proteomes" id="UP000095767">
    <property type="component" value="Unassembled WGS sequence"/>
</dbReference>
<sequence length="244" mass="26986">MLPTASSAESRHLEALFAAASPGVRRLDFRLAPFDESEFPGADPFFLRFRGHAPLRAAAWPAPRRRRGVRARHGHRAGVRRPARRQGAGRSVLRPLHVLRRDALLVNTFDTFEPEAVTALREGSVASDFPPMFAVGSLAPVRFTEQELAKDPAGYMQWLEAQPARSVVYVSFGSRKAISPDQLRELAAGLEANDHRFLWAVKSTVVDRDDAAELGELLGGGHGHGRNELPELGGVRWAVPRHRR</sequence>